<gene>
    <name evidence="4" type="ORF">ACFQO6_23655</name>
</gene>
<keyword evidence="1" id="KW-0378">Hydrolase</keyword>
<name>A0ABW2N8E1_9ACTN</name>
<dbReference type="EMBL" id="JBHTCH010000030">
    <property type="protein sequence ID" value="MFC7363288.1"/>
    <property type="molecule type" value="Genomic_DNA"/>
</dbReference>
<dbReference type="Pfam" id="PF00753">
    <property type="entry name" value="Lactamase_B"/>
    <property type="match status" value="1"/>
</dbReference>
<evidence type="ECO:0000256" key="1">
    <source>
        <dbReference type="ARBA" id="ARBA00022801"/>
    </source>
</evidence>
<dbReference type="CDD" id="cd16295">
    <property type="entry name" value="TTHA0252-CPSF-like_MBL-fold"/>
    <property type="match status" value="1"/>
</dbReference>
<dbReference type="Pfam" id="PF10996">
    <property type="entry name" value="Beta-Casp"/>
    <property type="match status" value="1"/>
</dbReference>
<dbReference type="Proteomes" id="UP001596524">
    <property type="component" value="Unassembled WGS sequence"/>
</dbReference>
<proteinExistence type="predicted"/>
<dbReference type="Pfam" id="PF07521">
    <property type="entry name" value="RMMBL"/>
    <property type="match status" value="1"/>
</dbReference>
<dbReference type="SUPFAM" id="SSF56281">
    <property type="entry name" value="Metallo-hydrolase/oxidoreductase"/>
    <property type="match status" value="1"/>
</dbReference>
<evidence type="ECO:0000259" key="2">
    <source>
        <dbReference type="SMART" id="SM00849"/>
    </source>
</evidence>
<dbReference type="PANTHER" id="PTHR11203:SF37">
    <property type="entry name" value="INTEGRATOR COMPLEX SUBUNIT 11"/>
    <property type="match status" value="1"/>
</dbReference>
<dbReference type="PANTHER" id="PTHR11203">
    <property type="entry name" value="CLEAVAGE AND POLYADENYLATION SPECIFICITY FACTOR FAMILY MEMBER"/>
    <property type="match status" value="1"/>
</dbReference>
<dbReference type="InterPro" id="IPR001279">
    <property type="entry name" value="Metallo-B-lactamas"/>
</dbReference>
<sequence>MVNQAVGQPRRHERPVMTFLGAVGTVTGSRFLLDGPACRVLVDAGLYQGLKSLRRRNWDPFPVDPHTLDHVLLTHAHLDHTGYLPRLARDGFSGRVSCTRETADLSAIVLRDSAHLQEEDARYANDAGFSRHDPALPLYDNKDVERALGLMTCADFDRAVELAPGVAATFRPAGHILGSATIGVQMGEHRVLFSGDLGRAHHPLLRPPADPPPSDTIVVESTYGDRRHPPADPQLLADAICRTVERRGSVLIPAFAVDRTELVLLELRRLREQGSIPDIPVFVDSPMALAALDVYRSAAARGGSQFRREARDLMAGLGVRGVQAARDVAASERLNRPRTPSIIISASGMATGGRVVHHLAHQLPDRRNTVVITGFQADGTRGRQLLEGARQVKIHGRYVPVRAEIVDVPDFSVHSDADETIQWLSRAPRPPSTVYVVHGEPASADALASRISAELGWLAVVPSYGERVLLD</sequence>
<accession>A0ABW2N8E1</accession>
<dbReference type="Gene3D" id="3.60.15.10">
    <property type="entry name" value="Ribonuclease Z/Hydroxyacylglutathione hydrolase-like"/>
    <property type="match status" value="1"/>
</dbReference>
<feature type="domain" description="Beta-Casp" evidence="3">
    <location>
        <begin position="260"/>
        <end position="385"/>
    </location>
</feature>
<feature type="domain" description="Metallo-beta-lactamase" evidence="2">
    <location>
        <begin position="27"/>
        <end position="240"/>
    </location>
</feature>
<reference evidence="5" key="1">
    <citation type="journal article" date="2019" name="Int. J. Syst. Evol. Microbiol.">
        <title>The Global Catalogue of Microorganisms (GCM) 10K type strain sequencing project: providing services to taxonomists for standard genome sequencing and annotation.</title>
        <authorList>
            <consortium name="The Broad Institute Genomics Platform"/>
            <consortium name="The Broad Institute Genome Sequencing Center for Infectious Disease"/>
            <person name="Wu L."/>
            <person name="Ma J."/>
        </authorList>
    </citation>
    <scope>NUCLEOTIDE SEQUENCE [LARGE SCALE GENOMIC DNA]</scope>
    <source>
        <strain evidence="5">FCH27</strain>
    </source>
</reference>
<dbReference type="Gene3D" id="3.40.50.10890">
    <property type="match status" value="1"/>
</dbReference>
<organism evidence="4 5">
    <name type="scientific">Nocardioides astragali</name>
    <dbReference type="NCBI Taxonomy" id="1776736"/>
    <lineage>
        <taxon>Bacteria</taxon>
        <taxon>Bacillati</taxon>
        <taxon>Actinomycetota</taxon>
        <taxon>Actinomycetes</taxon>
        <taxon>Propionibacteriales</taxon>
        <taxon>Nocardioidaceae</taxon>
        <taxon>Nocardioides</taxon>
    </lineage>
</organism>
<dbReference type="SMART" id="SM00849">
    <property type="entry name" value="Lactamase_B"/>
    <property type="match status" value="1"/>
</dbReference>
<evidence type="ECO:0000313" key="4">
    <source>
        <dbReference type="EMBL" id="MFC7363288.1"/>
    </source>
</evidence>
<dbReference type="InterPro" id="IPR011108">
    <property type="entry name" value="RMMBL"/>
</dbReference>
<evidence type="ECO:0000313" key="5">
    <source>
        <dbReference type="Proteomes" id="UP001596524"/>
    </source>
</evidence>
<keyword evidence="5" id="KW-1185">Reference proteome</keyword>
<dbReference type="RefSeq" id="WP_255889364.1">
    <property type="nucleotide sequence ID" value="NZ_JAFMZM010000002.1"/>
</dbReference>
<dbReference type="InterPro" id="IPR050698">
    <property type="entry name" value="MBL"/>
</dbReference>
<comment type="caution">
    <text evidence="4">The sequence shown here is derived from an EMBL/GenBank/DDBJ whole genome shotgun (WGS) entry which is preliminary data.</text>
</comment>
<evidence type="ECO:0000259" key="3">
    <source>
        <dbReference type="SMART" id="SM01027"/>
    </source>
</evidence>
<dbReference type="InterPro" id="IPR022712">
    <property type="entry name" value="Beta_Casp"/>
</dbReference>
<dbReference type="SMART" id="SM01027">
    <property type="entry name" value="Beta-Casp"/>
    <property type="match status" value="1"/>
</dbReference>
<protein>
    <submittedName>
        <fullName evidence="4">MBL fold metallo-hydrolase RNA specificity domain-containing protein</fullName>
    </submittedName>
</protein>
<dbReference type="InterPro" id="IPR036866">
    <property type="entry name" value="RibonucZ/Hydroxyglut_hydro"/>
</dbReference>